<dbReference type="Gene3D" id="3.50.30.20">
    <property type="entry name" value="Carbamoyl-phosphate synthase small subunit, N-terminal domain"/>
    <property type="match status" value="1"/>
</dbReference>
<dbReference type="CDD" id="cd01744">
    <property type="entry name" value="GATase1_CPSase"/>
    <property type="match status" value="1"/>
</dbReference>
<dbReference type="GO" id="GO:0004088">
    <property type="term" value="F:carbamoyl-phosphate synthase (glutamine-hydrolyzing) activity"/>
    <property type="evidence" value="ECO:0007669"/>
    <property type="project" value="UniProtKB-UniRule"/>
</dbReference>
<feature type="active site" evidence="11">
    <location>
        <position position="332"/>
    </location>
</feature>
<evidence type="ECO:0000256" key="11">
    <source>
        <dbReference type="HAMAP-Rule" id="MF_01209"/>
    </source>
</evidence>
<dbReference type="Pfam" id="PF00117">
    <property type="entry name" value="GATase"/>
    <property type="match status" value="1"/>
</dbReference>
<feature type="binding site" evidence="11">
    <location>
        <position position="293"/>
    </location>
    <ligand>
        <name>L-glutamine</name>
        <dbReference type="ChEBI" id="CHEBI:58359"/>
    </ligand>
</feature>
<feature type="binding site" evidence="11">
    <location>
        <position position="252"/>
    </location>
    <ligand>
        <name>L-glutamine</name>
        <dbReference type="ChEBI" id="CHEBI:58359"/>
    </ligand>
</feature>
<dbReference type="NCBIfam" id="NF009475">
    <property type="entry name" value="PRK12838.1"/>
    <property type="match status" value="1"/>
</dbReference>
<protein>
    <recommendedName>
        <fullName evidence="11">Carbamoyl phosphate synthase small chain</fullName>
        <ecNumber evidence="11">6.3.5.5</ecNumber>
    </recommendedName>
    <alternativeName>
        <fullName evidence="11">Carbamoyl phosphate synthetase glutamine chain</fullName>
    </alternativeName>
</protein>
<dbReference type="InterPro" id="IPR002474">
    <property type="entry name" value="CarbamoylP_synth_ssu_N"/>
</dbReference>
<proteinExistence type="inferred from homology"/>
<dbReference type="InterPro" id="IPR050472">
    <property type="entry name" value="Anth_synth/Amidotransfase"/>
</dbReference>
<evidence type="ECO:0000256" key="5">
    <source>
        <dbReference type="ARBA" id="ARBA00022741"/>
    </source>
</evidence>
<feature type="binding site" evidence="11">
    <location>
        <position position="45"/>
    </location>
    <ligand>
        <name>L-glutamine</name>
        <dbReference type="ChEBI" id="CHEBI:58359"/>
    </ligand>
</feature>
<dbReference type="PRINTS" id="PR00096">
    <property type="entry name" value="GATASE"/>
</dbReference>
<dbReference type="NCBIfam" id="TIGR01368">
    <property type="entry name" value="CPSaseIIsmall"/>
    <property type="match status" value="1"/>
</dbReference>
<dbReference type="UniPathway" id="UPA00068">
    <property type="reaction ID" value="UER00171"/>
</dbReference>
<evidence type="ECO:0000256" key="6">
    <source>
        <dbReference type="ARBA" id="ARBA00022840"/>
    </source>
</evidence>
<dbReference type="GO" id="GO:0044205">
    <property type="term" value="P:'de novo' UMP biosynthetic process"/>
    <property type="evidence" value="ECO:0007669"/>
    <property type="project" value="UniProtKB-UniRule"/>
</dbReference>
<dbReference type="Gene3D" id="3.40.50.880">
    <property type="match status" value="1"/>
</dbReference>
<keyword evidence="7 11" id="KW-0315">Glutamine amidotransferase</keyword>
<dbReference type="GO" id="GO:0005524">
    <property type="term" value="F:ATP binding"/>
    <property type="evidence" value="ECO:0007669"/>
    <property type="project" value="UniProtKB-UniRule"/>
</dbReference>
<dbReference type="EC" id="6.3.5.5" evidence="11"/>
<dbReference type="GO" id="GO:0006526">
    <property type="term" value="P:L-arginine biosynthetic process"/>
    <property type="evidence" value="ECO:0007669"/>
    <property type="project" value="UniProtKB-UniRule"/>
</dbReference>
<dbReference type="UniPathway" id="UPA00070">
    <property type="reaction ID" value="UER00115"/>
</dbReference>
<sequence>MNGKLILEDGSCFTGEIFGCEGIISGEIVLNTSMVGYQEIITDPSYEGQIVLLTYPVVGNYGINDSDFETIKPCIKGLILREKCEYYNNYQAKESLKEYLNKHKIIGISGIDTRALTRLICAKGSMKGIITNNDFPKEEIARFIEKTDNKKECSQDSNSITSEISHIPGKGAKVVCLDYGLKNSILQGLKEQDFDLYIMPRTTKVSEIMKLDPAGVFLSNGPGNPKDMNESIETIKSLINEIPILGVGLGHQLLCLSLGADTYRLKASHRGANHPVKDLIHDRVYITNQIHGYAVNIEDLPGDLIVTHINLNDNTIEGIKHKSLPIFSVQYHPNINQGYEDCAYVYTEFKKVING</sequence>
<evidence type="ECO:0000313" key="14">
    <source>
        <dbReference type="Proteomes" id="UP000192731"/>
    </source>
</evidence>
<comment type="catalytic activity">
    <reaction evidence="9 11">
        <text>hydrogencarbonate + L-glutamine + 2 ATP + H2O = carbamoyl phosphate + L-glutamate + 2 ADP + phosphate + 2 H(+)</text>
        <dbReference type="Rhea" id="RHEA:18633"/>
        <dbReference type="ChEBI" id="CHEBI:15377"/>
        <dbReference type="ChEBI" id="CHEBI:15378"/>
        <dbReference type="ChEBI" id="CHEBI:17544"/>
        <dbReference type="ChEBI" id="CHEBI:29985"/>
        <dbReference type="ChEBI" id="CHEBI:30616"/>
        <dbReference type="ChEBI" id="CHEBI:43474"/>
        <dbReference type="ChEBI" id="CHEBI:58228"/>
        <dbReference type="ChEBI" id="CHEBI:58359"/>
        <dbReference type="ChEBI" id="CHEBI:456216"/>
        <dbReference type="EC" id="6.3.5.5"/>
    </reaction>
</comment>
<comment type="catalytic activity">
    <reaction evidence="10 11">
        <text>L-glutamine + H2O = L-glutamate + NH4(+)</text>
        <dbReference type="Rhea" id="RHEA:15889"/>
        <dbReference type="ChEBI" id="CHEBI:15377"/>
        <dbReference type="ChEBI" id="CHEBI:28938"/>
        <dbReference type="ChEBI" id="CHEBI:29985"/>
        <dbReference type="ChEBI" id="CHEBI:58359"/>
    </reaction>
</comment>
<accession>A0A1W1UR83</accession>
<keyword evidence="11" id="KW-0028">Amino-acid biosynthesis</keyword>
<evidence type="ECO:0000256" key="9">
    <source>
        <dbReference type="ARBA" id="ARBA00048816"/>
    </source>
</evidence>
<dbReference type="GO" id="GO:0006541">
    <property type="term" value="P:glutamine metabolic process"/>
    <property type="evidence" value="ECO:0007669"/>
    <property type="project" value="InterPro"/>
</dbReference>
<evidence type="ECO:0000256" key="4">
    <source>
        <dbReference type="ARBA" id="ARBA00022598"/>
    </source>
</evidence>
<feature type="region of interest" description="CPSase" evidence="11">
    <location>
        <begin position="1"/>
        <end position="172"/>
    </location>
</feature>
<dbReference type="InterPro" id="IPR017926">
    <property type="entry name" value="GATASE"/>
</dbReference>
<dbReference type="GO" id="GO:0006207">
    <property type="term" value="P:'de novo' pyrimidine nucleobase biosynthetic process"/>
    <property type="evidence" value="ECO:0007669"/>
    <property type="project" value="InterPro"/>
</dbReference>
<keyword evidence="6 11" id="KW-0067">ATP-binding</keyword>
<dbReference type="InterPro" id="IPR006274">
    <property type="entry name" value="CarbamoylP_synth_ssu"/>
</dbReference>
<dbReference type="InterPro" id="IPR036480">
    <property type="entry name" value="CarbP_synth_ssu_N_sf"/>
</dbReference>
<comment type="subunit">
    <text evidence="11">Composed of two chains; the small (or glutamine) chain promotes the hydrolysis of glutamine to ammonia, which is used by the large (or ammonia) chain to synthesize carbamoyl phosphate. Tetramer of heterodimers (alpha,beta)4.</text>
</comment>
<evidence type="ECO:0000256" key="10">
    <source>
        <dbReference type="ARBA" id="ARBA00049285"/>
    </source>
</evidence>
<dbReference type="InterPro" id="IPR029062">
    <property type="entry name" value="Class_I_gatase-like"/>
</dbReference>
<evidence type="ECO:0000256" key="1">
    <source>
        <dbReference type="ARBA" id="ARBA00004812"/>
    </source>
</evidence>
<dbReference type="SMART" id="SM01097">
    <property type="entry name" value="CPSase_sm_chain"/>
    <property type="match status" value="1"/>
</dbReference>
<gene>
    <name evidence="11" type="primary">carA</name>
    <name evidence="13" type="ORF">SAMN00017405_1062</name>
</gene>
<dbReference type="FunFam" id="3.50.30.20:FF:000001">
    <property type="entry name" value="Carbamoyl-phosphate synthase small chain"/>
    <property type="match status" value="1"/>
</dbReference>
<keyword evidence="5 11" id="KW-0547">Nucleotide-binding</keyword>
<evidence type="ECO:0000313" key="13">
    <source>
        <dbReference type="EMBL" id="SMB83580.1"/>
    </source>
</evidence>
<reference evidence="13 14" key="1">
    <citation type="submission" date="2017-04" db="EMBL/GenBank/DDBJ databases">
        <authorList>
            <person name="Afonso C.L."/>
            <person name="Miller P.J."/>
            <person name="Scott M.A."/>
            <person name="Spackman E."/>
            <person name="Goraichik I."/>
            <person name="Dimitrov K.M."/>
            <person name="Suarez D.L."/>
            <person name="Swayne D.E."/>
        </authorList>
    </citation>
    <scope>NUCLEOTIDE SEQUENCE [LARGE SCALE GENOMIC DNA]</scope>
    <source>
        <strain evidence="13 14">DSM 11270</strain>
    </source>
</reference>
<organism evidence="13 14">
    <name type="scientific">Desulfonispora thiosulfatigenes DSM 11270</name>
    <dbReference type="NCBI Taxonomy" id="656914"/>
    <lineage>
        <taxon>Bacteria</taxon>
        <taxon>Bacillati</taxon>
        <taxon>Bacillota</taxon>
        <taxon>Clostridia</taxon>
        <taxon>Eubacteriales</taxon>
        <taxon>Peptococcaceae</taxon>
        <taxon>Desulfonispora</taxon>
    </lineage>
</organism>
<dbReference type="STRING" id="656914.SAMN00017405_1062"/>
<evidence type="ECO:0000256" key="8">
    <source>
        <dbReference type="ARBA" id="ARBA00022975"/>
    </source>
</evidence>
<keyword evidence="14" id="KW-1185">Reference proteome</keyword>
<dbReference type="PANTHER" id="PTHR43418">
    <property type="entry name" value="MULTIFUNCTIONAL TRYPTOPHAN BIOSYNTHESIS PROTEIN-RELATED"/>
    <property type="match status" value="1"/>
</dbReference>
<dbReference type="Pfam" id="PF00988">
    <property type="entry name" value="CPSase_sm_chain"/>
    <property type="match status" value="1"/>
</dbReference>
<feature type="binding site" evidence="11">
    <location>
        <position position="221"/>
    </location>
    <ligand>
        <name>L-glutamine</name>
        <dbReference type="ChEBI" id="CHEBI:58359"/>
    </ligand>
</feature>
<dbReference type="EMBL" id="FWWT01000008">
    <property type="protein sequence ID" value="SMB83580.1"/>
    <property type="molecule type" value="Genomic_DNA"/>
</dbReference>
<dbReference type="RefSeq" id="WP_084052304.1">
    <property type="nucleotide sequence ID" value="NZ_FWWT01000008.1"/>
</dbReference>
<evidence type="ECO:0000256" key="2">
    <source>
        <dbReference type="ARBA" id="ARBA00005077"/>
    </source>
</evidence>
<dbReference type="PROSITE" id="PS51273">
    <property type="entry name" value="GATASE_TYPE_1"/>
    <property type="match status" value="1"/>
</dbReference>
<comment type="pathway">
    <text evidence="2 11">Amino-acid biosynthesis; L-arginine biosynthesis; carbamoyl phosphate from bicarbonate: step 1/1.</text>
</comment>
<comment type="caution">
    <text evidence="11">Lacks conserved residue(s) required for the propagation of feature annotation.</text>
</comment>
<keyword evidence="8 11" id="KW-0665">Pyrimidine biosynthesis</keyword>
<dbReference type="PRINTS" id="PR00099">
    <property type="entry name" value="CPSGATASE"/>
</dbReference>
<feature type="domain" description="Carbamoyl-phosphate synthase small subunit N-terminal" evidence="12">
    <location>
        <begin position="1"/>
        <end position="131"/>
    </location>
</feature>
<comment type="pathway">
    <text evidence="1 11">Pyrimidine metabolism; UMP biosynthesis via de novo pathway; (S)-dihydroorotate from bicarbonate: step 1/3.</text>
</comment>
<keyword evidence="4 11" id="KW-0436">Ligase</keyword>
<evidence type="ECO:0000259" key="12">
    <source>
        <dbReference type="SMART" id="SM01097"/>
    </source>
</evidence>
<feature type="binding site" evidence="11">
    <location>
        <position position="223"/>
    </location>
    <ligand>
        <name>L-glutamine</name>
        <dbReference type="ChEBI" id="CHEBI:58359"/>
    </ligand>
</feature>
<dbReference type="GO" id="GO:0004359">
    <property type="term" value="F:glutaminase activity"/>
    <property type="evidence" value="ECO:0007669"/>
    <property type="project" value="RHEA"/>
</dbReference>
<dbReference type="OrthoDB" id="9804328at2"/>
<dbReference type="SUPFAM" id="SSF52317">
    <property type="entry name" value="Class I glutamine amidotransferase-like"/>
    <property type="match status" value="1"/>
</dbReference>
<evidence type="ECO:0000256" key="7">
    <source>
        <dbReference type="ARBA" id="ARBA00022962"/>
    </source>
</evidence>
<dbReference type="InterPro" id="IPR035686">
    <property type="entry name" value="CPSase_GATase1"/>
</dbReference>
<feature type="binding site" evidence="11">
    <location>
        <position position="249"/>
    </location>
    <ligand>
        <name>L-glutamine</name>
        <dbReference type="ChEBI" id="CHEBI:58359"/>
    </ligand>
</feature>
<comment type="similarity">
    <text evidence="3 11">Belongs to the CarA family.</text>
</comment>
<feature type="binding site" evidence="11">
    <location>
        <position position="292"/>
    </location>
    <ligand>
        <name>L-glutamine</name>
        <dbReference type="ChEBI" id="CHEBI:58359"/>
    </ligand>
</feature>
<dbReference type="HAMAP" id="MF_01209">
    <property type="entry name" value="CPSase_S_chain"/>
    <property type="match status" value="1"/>
</dbReference>
<dbReference type="Proteomes" id="UP000192731">
    <property type="component" value="Unassembled WGS sequence"/>
</dbReference>
<dbReference type="AlphaFoldDB" id="A0A1W1UR83"/>
<evidence type="ECO:0000256" key="3">
    <source>
        <dbReference type="ARBA" id="ARBA00007800"/>
    </source>
</evidence>
<dbReference type="SUPFAM" id="SSF52021">
    <property type="entry name" value="Carbamoyl phosphate synthetase, small subunit N-terminal domain"/>
    <property type="match status" value="1"/>
</dbReference>
<dbReference type="PANTHER" id="PTHR43418:SF7">
    <property type="entry name" value="CARBAMOYL-PHOSPHATE SYNTHASE SMALL CHAIN"/>
    <property type="match status" value="1"/>
</dbReference>
<comment type="function">
    <text evidence="11">Small subunit of the glutamine-dependent carbamoyl phosphate synthetase (CPSase). CPSase catalyzes the formation of carbamoyl phosphate from the ammonia moiety of glutamine, carbonate, and phosphate donated by ATP, constituting the first step of 2 biosynthetic pathways, one leading to arginine and/or urea and the other to pyrimidine nucleotides. The small subunit (glutamine amidotransferase) binds and cleaves glutamine to supply the large subunit with the substrate ammonia.</text>
</comment>
<name>A0A1W1UR83_DESTI</name>
<keyword evidence="11" id="KW-0055">Arginine biosynthesis</keyword>